<evidence type="ECO:0000313" key="3">
    <source>
        <dbReference type="Proteomes" id="UP001500051"/>
    </source>
</evidence>
<gene>
    <name evidence="2" type="ORF">GCM10022204_03780</name>
</gene>
<dbReference type="SUPFAM" id="SSF109854">
    <property type="entry name" value="DinB/YfiT-like putative metalloenzymes"/>
    <property type="match status" value="2"/>
</dbReference>
<proteinExistence type="predicted"/>
<protein>
    <submittedName>
        <fullName evidence="2">DinB family protein</fullName>
    </submittedName>
</protein>
<keyword evidence="3" id="KW-1185">Reference proteome</keyword>
<evidence type="ECO:0000313" key="2">
    <source>
        <dbReference type="EMBL" id="GAA3691727.1"/>
    </source>
</evidence>
<organism evidence="2 3">
    <name type="scientific">Microlunatus aurantiacus</name>
    <dbReference type="NCBI Taxonomy" id="446786"/>
    <lineage>
        <taxon>Bacteria</taxon>
        <taxon>Bacillati</taxon>
        <taxon>Actinomycetota</taxon>
        <taxon>Actinomycetes</taxon>
        <taxon>Propionibacteriales</taxon>
        <taxon>Propionibacteriaceae</taxon>
        <taxon>Microlunatus</taxon>
    </lineage>
</organism>
<dbReference type="EMBL" id="BAAAYX010000002">
    <property type="protein sequence ID" value="GAA3691727.1"/>
    <property type="molecule type" value="Genomic_DNA"/>
</dbReference>
<sequence length="188" mass="21625">MCCRYRLTMGIATELLRTSWEESANRLARRCEGLTDEEYLWPPAADAWTVRPDPERPGRWTYDYDFAPPPPAPVTSISWRLVHLIADNEIYWEYAFGPRARTFPDLEVPSTAREALQDWHSSRRPVSDWLRSATDADLAEPRPSHLGDPRTAGEVVRILLDEQVHHGAEIALLRDLYPRRRDPHASPG</sequence>
<feature type="domain" description="DinB-like" evidence="1">
    <location>
        <begin position="68"/>
        <end position="170"/>
    </location>
</feature>
<dbReference type="InterPro" id="IPR034660">
    <property type="entry name" value="DinB/YfiT-like"/>
</dbReference>
<evidence type="ECO:0000259" key="1">
    <source>
        <dbReference type="Pfam" id="PF12867"/>
    </source>
</evidence>
<comment type="caution">
    <text evidence="2">The sequence shown here is derived from an EMBL/GenBank/DDBJ whole genome shotgun (WGS) entry which is preliminary data.</text>
</comment>
<dbReference type="InterPro" id="IPR024775">
    <property type="entry name" value="DinB-like"/>
</dbReference>
<accession>A0ABP7CJY8</accession>
<reference evidence="3" key="1">
    <citation type="journal article" date="2019" name="Int. J. Syst. Evol. Microbiol.">
        <title>The Global Catalogue of Microorganisms (GCM) 10K type strain sequencing project: providing services to taxonomists for standard genome sequencing and annotation.</title>
        <authorList>
            <consortium name="The Broad Institute Genomics Platform"/>
            <consortium name="The Broad Institute Genome Sequencing Center for Infectious Disease"/>
            <person name="Wu L."/>
            <person name="Ma J."/>
        </authorList>
    </citation>
    <scope>NUCLEOTIDE SEQUENCE [LARGE SCALE GENOMIC DNA]</scope>
    <source>
        <strain evidence="3">JCM 16548</strain>
    </source>
</reference>
<dbReference type="Pfam" id="PF12867">
    <property type="entry name" value="DinB_2"/>
    <property type="match status" value="1"/>
</dbReference>
<name>A0ABP7CJY8_9ACTN</name>
<dbReference type="Gene3D" id="1.20.120.450">
    <property type="entry name" value="dinb family like domain"/>
    <property type="match status" value="1"/>
</dbReference>
<dbReference type="Proteomes" id="UP001500051">
    <property type="component" value="Unassembled WGS sequence"/>
</dbReference>